<dbReference type="EMBL" id="VTPS01000009">
    <property type="protein sequence ID" value="TZE81982.1"/>
    <property type="molecule type" value="Genomic_DNA"/>
</dbReference>
<keyword evidence="3" id="KW-1185">Reference proteome</keyword>
<evidence type="ECO:0000313" key="3">
    <source>
        <dbReference type="Proteomes" id="UP000322976"/>
    </source>
</evidence>
<protein>
    <recommendedName>
        <fullName evidence="1">Transcriptional coactivator p15 (PC4) C-terminal domain-containing protein</fullName>
    </recommendedName>
</protein>
<dbReference type="GO" id="GO:0003677">
    <property type="term" value="F:DNA binding"/>
    <property type="evidence" value="ECO:0007669"/>
    <property type="project" value="InterPro"/>
</dbReference>
<dbReference type="Gene3D" id="2.30.31.70">
    <property type="match status" value="1"/>
</dbReference>
<dbReference type="PIRSF" id="PIRSF037246">
    <property type="entry name" value="UCP037246"/>
    <property type="match status" value="1"/>
</dbReference>
<sequence length="77" mass="9071">MPDKNVKFKIIQNLGILFASSKGWKKEINLISWDGREPKYDIRDWDPEHKRMSKGITLTAEELKKLKEILDNMITLI</sequence>
<name>A0A5D8QBU6_9THEO</name>
<dbReference type="InterPro" id="IPR017154">
    <property type="entry name" value="PC4-like"/>
</dbReference>
<dbReference type="InterPro" id="IPR003173">
    <property type="entry name" value="PC4_C"/>
</dbReference>
<dbReference type="AlphaFoldDB" id="A0A5D8QBU6"/>
<dbReference type="RefSeq" id="WP_149545256.1">
    <property type="nucleotide sequence ID" value="NZ_VTPS01000009.1"/>
</dbReference>
<accession>A0A5D8QBU6</accession>
<organism evidence="2 3">
    <name type="scientific">Calorimonas adulescens</name>
    <dbReference type="NCBI Taxonomy" id="2606906"/>
    <lineage>
        <taxon>Bacteria</taxon>
        <taxon>Bacillati</taxon>
        <taxon>Bacillota</taxon>
        <taxon>Clostridia</taxon>
        <taxon>Thermoanaerobacterales</taxon>
        <taxon>Thermoanaerobacteraceae</taxon>
        <taxon>Calorimonas</taxon>
    </lineage>
</organism>
<comment type="caution">
    <text evidence="2">The sequence shown here is derived from an EMBL/GenBank/DDBJ whole genome shotgun (WGS) entry which is preliminary data.</text>
</comment>
<dbReference type="Pfam" id="PF02229">
    <property type="entry name" value="PC4"/>
    <property type="match status" value="1"/>
</dbReference>
<dbReference type="Proteomes" id="UP000322976">
    <property type="component" value="Unassembled WGS sequence"/>
</dbReference>
<evidence type="ECO:0000313" key="2">
    <source>
        <dbReference type="EMBL" id="TZE81982.1"/>
    </source>
</evidence>
<reference evidence="2 3" key="1">
    <citation type="submission" date="2019-08" db="EMBL/GenBank/DDBJ databases">
        <title>Calorimonas adulescens gen. nov., sp. nov., an anaerobic thermophilic bacterium from Sakhalin hot spring.</title>
        <authorList>
            <person name="Khomyakova M.A."/>
            <person name="Merkel A.Y."/>
            <person name="Novikov A."/>
            <person name="Bonch-Osmolovskaya E.A."/>
            <person name="Slobodkin A.I."/>
        </authorList>
    </citation>
    <scope>NUCLEOTIDE SEQUENCE [LARGE SCALE GENOMIC DNA]</scope>
    <source>
        <strain evidence="2 3">A05MB</strain>
    </source>
</reference>
<feature type="domain" description="Transcriptional coactivator p15 (PC4) C-terminal" evidence="1">
    <location>
        <begin position="21"/>
        <end position="69"/>
    </location>
</feature>
<evidence type="ECO:0000259" key="1">
    <source>
        <dbReference type="Pfam" id="PF02229"/>
    </source>
</evidence>
<gene>
    <name evidence="2" type="ORF">FWJ32_07035</name>
</gene>
<dbReference type="GO" id="GO:0006355">
    <property type="term" value="P:regulation of DNA-templated transcription"/>
    <property type="evidence" value="ECO:0007669"/>
    <property type="project" value="InterPro"/>
</dbReference>
<proteinExistence type="predicted"/>